<dbReference type="PANTHER" id="PTHR35537:SF1">
    <property type="entry name" value="DNA DAMAGE-INDUCED APOPTOSIS SUPPRESSOR PROTEIN"/>
    <property type="match status" value="1"/>
</dbReference>
<dbReference type="InterPro" id="IPR013955">
    <property type="entry name" value="Rep_factor-A_C"/>
</dbReference>
<protein>
    <recommendedName>
        <fullName evidence="2">Replication factor A C-terminal domain-containing protein</fullName>
    </recommendedName>
</protein>
<gene>
    <name evidence="3" type="ORF">JD844_033543</name>
</gene>
<sequence>MNGRRLLVASVISVQNSHFIYPSCQNCFSKLLLDFKSHLVSSFFKNRYSCLKCGCSGESKEANYRYRLCLEVADTQSVFEVTVFGSCLDVYFGVTAKDLQRYIEKLQQEVGESDKDAAPHVLFHAVESCFIGKKFVFGVKDYDMPESTTSLQNDCQINRYPRALTACQMFIPNSGLIGNTVIYYLQQRQSSHFKQGHGGIKPPDLFMAFDQSSSQLSSLPSSSALGTAPSHSADGLSVLWPQSFRLTSSSVSSGTAADPVDLNPSRAVDSRQKWEDNPVSLSSQLIYNSQDHNLTGTKRNVQEDKKHQLYSSQRNCIATKSQPESDSTLGREDGKLLQNPLELEGKNLCGEINIQQNYWLKKSCNHLPHQRHDISLCFPASSTIHLSAREDANSEEASWLWDELPSSESLNEFIAKYESKKAMVLPTKVNGQVHFPSDGVDEFCGHFSQLSPKPGIFHVNLKTGEPGEKLQVLPEKEERHKDYVLPCHQHNLLPSHSSQESHWEAFYSSLSSNRKEKLGYLSHQLPLLLPSSSLTEVKPPHSEESCLKSEEGVDQDVSSSKNHHSSSCLNLSSKCLENSCLQIRNITAYLNSKYDDKRGEKGNPNNLNQTTEITKFQGDCFTSGTCKISSGIGEPKEDLLFQVNGCSFKGDDGSFLQKYSDGHEASFNVSADLFDSARETEDTGGKLNSSHGFSAQENLMTKQCITSEFTPREPNGSCSMLITSEPKTNSPVAGLISESEHTPTGSLDFIPNSQSTPLARPCLQVRLPRGKEAILSELPLNKLSWVGAKCKRLRPALGNPSVKRLVSKFSKCRRSGEASDCQQIFTNGSPAQKVSENIGEEWIPPSEKKQAQPFGIQNGKVLKKRRNLVRNNASCHAIEKTSLPENKVKCGIPRSPTRLIRVELSPKSPTEIRFGRKPMCKDSVNCRQVVNGSSGFSSFSDVKSSLFTTLRPMASVPSWSPELFSDNSQVLITDAIFSKPSL</sequence>
<feature type="compositionally biased region" description="Basic and acidic residues" evidence="1">
    <location>
        <begin position="538"/>
        <end position="551"/>
    </location>
</feature>
<keyword evidence="4" id="KW-1185">Reference proteome</keyword>
<dbReference type="EMBL" id="JAIPUX010001232">
    <property type="protein sequence ID" value="KAH0625233.1"/>
    <property type="molecule type" value="Genomic_DNA"/>
</dbReference>
<dbReference type="InterPro" id="IPR012340">
    <property type="entry name" value="NA-bd_OB-fold"/>
</dbReference>
<evidence type="ECO:0000313" key="4">
    <source>
        <dbReference type="Proteomes" id="UP000826234"/>
    </source>
</evidence>
<dbReference type="Proteomes" id="UP000826234">
    <property type="component" value="Unassembled WGS sequence"/>
</dbReference>
<proteinExistence type="predicted"/>
<accession>A0ABQ7T6E3</accession>
<dbReference type="InterPro" id="IPR043522">
    <property type="entry name" value="DDIAS"/>
</dbReference>
<feature type="region of interest" description="Disordered" evidence="1">
    <location>
        <begin position="251"/>
        <end position="275"/>
    </location>
</feature>
<dbReference type="SUPFAM" id="SSF50249">
    <property type="entry name" value="Nucleic acid-binding proteins"/>
    <property type="match status" value="1"/>
</dbReference>
<organism evidence="3 4">
    <name type="scientific">Phrynosoma platyrhinos</name>
    <name type="common">Desert horned lizard</name>
    <dbReference type="NCBI Taxonomy" id="52577"/>
    <lineage>
        <taxon>Eukaryota</taxon>
        <taxon>Metazoa</taxon>
        <taxon>Chordata</taxon>
        <taxon>Craniata</taxon>
        <taxon>Vertebrata</taxon>
        <taxon>Euteleostomi</taxon>
        <taxon>Lepidosauria</taxon>
        <taxon>Squamata</taxon>
        <taxon>Bifurcata</taxon>
        <taxon>Unidentata</taxon>
        <taxon>Episquamata</taxon>
        <taxon>Toxicofera</taxon>
        <taxon>Iguania</taxon>
        <taxon>Phrynosomatidae</taxon>
        <taxon>Phrynosomatinae</taxon>
        <taxon>Phrynosoma</taxon>
    </lineage>
</organism>
<evidence type="ECO:0000256" key="1">
    <source>
        <dbReference type="SAM" id="MobiDB-lite"/>
    </source>
</evidence>
<dbReference type="PANTHER" id="PTHR35537">
    <property type="entry name" value="DNA DAMAGE-INDUCIBLE APOPTOSIS SUPPRESSOR PROTEIN DDIAS"/>
    <property type="match status" value="1"/>
</dbReference>
<reference evidence="3 4" key="1">
    <citation type="journal article" date="2022" name="Gigascience">
        <title>A chromosome-level genome assembly and annotation of the desert horned lizard, Phrynosoma platyrhinos, provides insight into chromosomal rearrangements among reptiles.</title>
        <authorList>
            <person name="Koochekian N."/>
            <person name="Ascanio A."/>
            <person name="Farleigh K."/>
            <person name="Card D.C."/>
            <person name="Schield D.R."/>
            <person name="Castoe T.A."/>
            <person name="Jezkova T."/>
        </authorList>
    </citation>
    <scope>NUCLEOTIDE SEQUENCE [LARGE SCALE GENOMIC DNA]</scope>
    <source>
        <strain evidence="3">NK-2021</strain>
    </source>
</reference>
<evidence type="ECO:0000313" key="3">
    <source>
        <dbReference type="EMBL" id="KAH0625233.1"/>
    </source>
</evidence>
<name>A0ABQ7T6E3_PHRPL</name>
<dbReference type="Pfam" id="PF08646">
    <property type="entry name" value="Rep_fac-A_C"/>
    <property type="match status" value="1"/>
</dbReference>
<evidence type="ECO:0000259" key="2">
    <source>
        <dbReference type="Pfam" id="PF08646"/>
    </source>
</evidence>
<feature type="region of interest" description="Disordered" evidence="1">
    <location>
        <begin position="533"/>
        <end position="559"/>
    </location>
</feature>
<feature type="domain" description="Replication factor A C-terminal" evidence="2">
    <location>
        <begin position="8"/>
        <end position="112"/>
    </location>
</feature>
<comment type="caution">
    <text evidence="3">The sequence shown here is derived from an EMBL/GenBank/DDBJ whole genome shotgun (WGS) entry which is preliminary data.</text>
</comment>
<dbReference type="Gene3D" id="2.40.50.140">
    <property type="entry name" value="Nucleic acid-binding proteins"/>
    <property type="match status" value="1"/>
</dbReference>